<evidence type="ECO:0000256" key="6">
    <source>
        <dbReference type="ARBA" id="ARBA00030642"/>
    </source>
</evidence>
<dbReference type="InterPro" id="IPR000297">
    <property type="entry name" value="PPIase_PpiC"/>
</dbReference>
<evidence type="ECO:0000256" key="2">
    <source>
        <dbReference type="ARBA" id="ARBA00007656"/>
    </source>
</evidence>
<keyword evidence="8 12" id="KW-0413">Isomerase</keyword>
<feature type="signal peptide" evidence="10">
    <location>
        <begin position="1"/>
        <end position="26"/>
    </location>
</feature>
<feature type="region of interest" description="Disordered" evidence="9">
    <location>
        <begin position="296"/>
        <end position="315"/>
    </location>
</feature>
<dbReference type="EMBL" id="BJYF01000007">
    <property type="protein sequence ID" value="GEN59693.1"/>
    <property type="molecule type" value="Genomic_DNA"/>
</dbReference>
<dbReference type="PROSITE" id="PS01096">
    <property type="entry name" value="PPIC_PPIASE_1"/>
    <property type="match status" value="1"/>
</dbReference>
<gene>
    <name evidence="12" type="ORF">ANI02nite_15770</name>
</gene>
<feature type="domain" description="PpiC" evidence="11">
    <location>
        <begin position="158"/>
        <end position="250"/>
    </location>
</feature>
<dbReference type="PANTHER" id="PTHR47245">
    <property type="entry name" value="PEPTIDYLPROLYL ISOMERASE"/>
    <property type="match status" value="1"/>
</dbReference>
<evidence type="ECO:0000256" key="5">
    <source>
        <dbReference type="ARBA" id="ARBA00023110"/>
    </source>
</evidence>
<dbReference type="SUPFAM" id="SSF109998">
    <property type="entry name" value="Triger factor/SurA peptide-binding domain-like"/>
    <property type="match status" value="1"/>
</dbReference>
<dbReference type="SUPFAM" id="SSF54534">
    <property type="entry name" value="FKBP-like"/>
    <property type="match status" value="1"/>
</dbReference>
<dbReference type="InterPro" id="IPR050245">
    <property type="entry name" value="PrsA_foldase"/>
</dbReference>
<dbReference type="Gene3D" id="1.10.8.1040">
    <property type="match status" value="1"/>
</dbReference>
<evidence type="ECO:0000256" key="3">
    <source>
        <dbReference type="ARBA" id="ARBA00013194"/>
    </source>
</evidence>
<comment type="caution">
    <text evidence="12">The sequence shown here is derived from an EMBL/GenBank/DDBJ whole genome shotgun (WGS) entry which is preliminary data.</text>
</comment>
<dbReference type="Gene3D" id="3.10.50.40">
    <property type="match status" value="1"/>
</dbReference>
<keyword evidence="13" id="KW-1185">Reference proteome</keyword>
<dbReference type="OrthoDB" id="14196at2"/>
<dbReference type="PROSITE" id="PS50198">
    <property type="entry name" value="PPIC_PPIASE_2"/>
    <property type="match status" value="1"/>
</dbReference>
<dbReference type="InterPro" id="IPR023058">
    <property type="entry name" value="PPIase_PpiC_CS"/>
</dbReference>
<evidence type="ECO:0000259" key="11">
    <source>
        <dbReference type="PROSITE" id="PS50198"/>
    </source>
</evidence>
<dbReference type="InterPro" id="IPR027304">
    <property type="entry name" value="Trigger_fact/SurA_dom_sf"/>
</dbReference>
<organism evidence="12 13">
    <name type="scientific">Acetobacter nitrogenifigens DSM 23921 = NBRC 105050</name>
    <dbReference type="NCBI Taxonomy" id="1120919"/>
    <lineage>
        <taxon>Bacteria</taxon>
        <taxon>Pseudomonadati</taxon>
        <taxon>Pseudomonadota</taxon>
        <taxon>Alphaproteobacteria</taxon>
        <taxon>Acetobacterales</taxon>
        <taxon>Acetobacteraceae</taxon>
        <taxon>Acetobacter</taxon>
    </lineage>
</organism>
<feature type="chain" id="PRO_5021861628" description="Parvulin-like PPIase" evidence="10">
    <location>
        <begin position="27"/>
        <end position="315"/>
    </location>
</feature>
<proteinExistence type="inferred from homology"/>
<dbReference type="InterPro" id="IPR046357">
    <property type="entry name" value="PPIase_dom_sf"/>
</dbReference>
<evidence type="ECO:0000313" key="12">
    <source>
        <dbReference type="EMBL" id="GEN59693.1"/>
    </source>
</evidence>
<dbReference type="RefSeq" id="WP_026397380.1">
    <property type="nucleotide sequence ID" value="NZ_AUBI01000003.1"/>
</dbReference>
<evidence type="ECO:0000256" key="1">
    <source>
        <dbReference type="ARBA" id="ARBA00000971"/>
    </source>
</evidence>
<dbReference type="AlphaFoldDB" id="A0A511X9R1"/>
<keyword evidence="10" id="KW-0732">Signal</keyword>
<feature type="compositionally biased region" description="Low complexity" evidence="9">
    <location>
        <begin position="301"/>
        <end position="315"/>
    </location>
</feature>
<evidence type="ECO:0000256" key="8">
    <source>
        <dbReference type="PROSITE-ProRule" id="PRU00278"/>
    </source>
</evidence>
<dbReference type="Pfam" id="PF13616">
    <property type="entry name" value="Rotamase_3"/>
    <property type="match status" value="1"/>
</dbReference>
<evidence type="ECO:0000256" key="9">
    <source>
        <dbReference type="SAM" id="MobiDB-lite"/>
    </source>
</evidence>
<protein>
    <recommendedName>
        <fullName evidence="4">Parvulin-like PPIase</fullName>
        <ecNumber evidence="3">5.2.1.8</ecNumber>
    </recommendedName>
    <alternativeName>
        <fullName evidence="6">Peptidyl-prolyl cis-trans isomerase plp</fullName>
    </alternativeName>
    <alternativeName>
        <fullName evidence="7">Rotamase plp</fullName>
    </alternativeName>
</protein>
<evidence type="ECO:0000313" key="13">
    <source>
        <dbReference type="Proteomes" id="UP000321635"/>
    </source>
</evidence>
<dbReference type="Proteomes" id="UP000321635">
    <property type="component" value="Unassembled WGS sequence"/>
</dbReference>
<dbReference type="EC" id="5.2.1.8" evidence="3"/>
<keyword evidence="5 8" id="KW-0697">Rotamase</keyword>
<evidence type="ECO:0000256" key="7">
    <source>
        <dbReference type="ARBA" id="ARBA00031484"/>
    </source>
</evidence>
<comment type="catalytic activity">
    <reaction evidence="1">
        <text>[protein]-peptidylproline (omega=180) = [protein]-peptidylproline (omega=0)</text>
        <dbReference type="Rhea" id="RHEA:16237"/>
        <dbReference type="Rhea" id="RHEA-COMP:10747"/>
        <dbReference type="Rhea" id="RHEA-COMP:10748"/>
        <dbReference type="ChEBI" id="CHEBI:83833"/>
        <dbReference type="ChEBI" id="CHEBI:83834"/>
        <dbReference type="EC" id="5.2.1.8"/>
    </reaction>
</comment>
<comment type="similarity">
    <text evidence="2">Belongs to the PpiC/parvulin rotamase family.</text>
</comment>
<reference evidence="12 13" key="1">
    <citation type="submission" date="2019-07" db="EMBL/GenBank/DDBJ databases">
        <title>Whole genome shotgun sequence of Acetobacter nitrogenifigens NBRC 105050.</title>
        <authorList>
            <person name="Hosoyama A."/>
            <person name="Uohara A."/>
            <person name="Ohji S."/>
            <person name="Ichikawa N."/>
        </authorList>
    </citation>
    <scope>NUCLEOTIDE SEQUENCE [LARGE SCALE GENOMIC DNA]</scope>
    <source>
        <strain evidence="12 13">NBRC 105050</strain>
    </source>
</reference>
<accession>A0A511X9R1</accession>
<sequence length="315" mass="33270">MRFTSPASLLATAALLAPALLGHAIAAPAPAAAPAAAPVAAPPAPPSDPNMVVATVNGEKITLGDLRQAAATMPAQLRQLPQNMVLPMLVNQLVDQKAIQIIAHKENLQNDPEVKTAMETAATNALQNAWLSKQVTPLLTDAAIQAKYDQDYAKKAPEQEVHARHILLKTEPEALDVIKQLKGGADFGTLATKLSTDTGSAKNNGGDLGWFKKGDMIPAFSDAAFSMKPGTYSQTPVKSQYGYHVIQVLETRTVPTPKLDEVKDKIRQQLIQDDVRAAVSKAAAQVKIVHYGPDGKVVPDTPATAPAAAPATPKK</sequence>
<name>A0A511X9R1_9PROT</name>
<evidence type="ECO:0000256" key="10">
    <source>
        <dbReference type="SAM" id="SignalP"/>
    </source>
</evidence>
<dbReference type="GO" id="GO:0003755">
    <property type="term" value="F:peptidyl-prolyl cis-trans isomerase activity"/>
    <property type="evidence" value="ECO:0007669"/>
    <property type="project" value="UniProtKB-KW"/>
</dbReference>
<evidence type="ECO:0000256" key="4">
    <source>
        <dbReference type="ARBA" id="ARBA00018370"/>
    </source>
</evidence>
<dbReference type="PANTHER" id="PTHR47245:SF2">
    <property type="entry name" value="PEPTIDYL-PROLYL CIS-TRANS ISOMERASE HP_0175-RELATED"/>
    <property type="match status" value="1"/>
</dbReference>
<dbReference type="STRING" id="1120919.GCA_000429165_01301"/>